<proteinExistence type="predicted"/>
<evidence type="ECO:0000313" key="2">
    <source>
        <dbReference type="Proteomes" id="UP000230211"/>
    </source>
</evidence>
<reference evidence="1 2" key="1">
    <citation type="submission" date="2017-07" db="EMBL/GenBank/DDBJ databases">
        <title>In vitro design and evaluation of phage cocktails against multidrug-resistant Aeromonas salmonicida.</title>
        <authorList>
            <person name="Chen L."/>
            <person name="Yuan S."/>
            <person name="Ma Y."/>
        </authorList>
    </citation>
    <scope>NUCLEOTIDE SEQUENCE [LARGE SCALE GENOMIC DNA]</scope>
</reference>
<accession>A0A291LCZ5</accession>
<protein>
    <submittedName>
        <fullName evidence="1">Uncharacterized protein</fullName>
    </submittedName>
</protein>
<sequence length="58" mass="6677">MKNKILVELVAKQTSDLIKSNGHRMALVALGKWIEATPYITDEELNFLMNLVKVYQEQ</sequence>
<evidence type="ECO:0000313" key="1">
    <source>
        <dbReference type="EMBL" id="ATI17269.1"/>
    </source>
</evidence>
<name>A0A291LCZ5_9CAUD</name>
<dbReference type="EMBL" id="MF498773">
    <property type="protein sequence ID" value="ATI17269.1"/>
    <property type="molecule type" value="Genomic_DNA"/>
</dbReference>
<organism evidence="1 2">
    <name type="scientific">Aeromonas phage AS-szw</name>
    <dbReference type="NCBI Taxonomy" id="2026114"/>
    <lineage>
        <taxon>Viruses</taxon>
        <taxon>Duplodnaviria</taxon>
        <taxon>Heunggongvirae</taxon>
        <taxon>Uroviricota</taxon>
        <taxon>Caudoviricetes</taxon>
        <taxon>Pantevenvirales</taxon>
        <taxon>Straboviridae</taxon>
        <taxon>Emmerichvirinae</taxon>
        <taxon>Ceceduovirus</taxon>
        <taxon>Ceceduovirus aszj</taxon>
    </lineage>
</organism>
<dbReference type="Proteomes" id="UP000230211">
    <property type="component" value="Segment"/>
</dbReference>